<dbReference type="GO" id="GO:0012505">
    <property type="term" value="C:endomembrane system"/>
    <property type="evidence" value="ECO:0007669"/>
    <property type="project" value="UniProtKB-SubCell"/>
</dbReference>
<evidence type="ECO:0000256" key="2">
    <source>
        <dbReference type="ARBA" id="ARBA00022676"/>
    </source>
</evidence>
<keyword evidence="11" id="KW-1185">Reference proteome</keyword>
<name>A0AA88AM94_FICCA</name>
<dbReference type="InterPro" id="IPR029044">
    <property type="entry name" value="Nucleotide-diphossugar_trans"/>
</dbReference>
<evidence type="ECO:0000256" key="6">
    <source>
        <dbReference type="ARBA" id="ARBA00023136"/>
    </source>
</evidence>
<reference evidence="10" key="1">
    <citation type="submission" date="2023-07" db="EMBL/GenBank/DDBJ databases">
        <title>draft genome sequence of fig (Ficus carica).</title>
        <authorList>
            <person name="Takahashi T."/>
            <person name="Nishimura K."/>
        </authorList>
    </citation>
    <scope>NUCLEOTIDE SEQUENCE</scope>
</reference>
<feature type="transmembrane region" description="Helical" evidence="8">
    <location>
        <begin position="398"/>
        <end position="417"/>
    </location>
</feature>
<feature type="transmembrane region" description="Helical" evidence="8">
    <location>
        <begin position="275"/>
        <end position="294"/>
    </location>
</feature>
<dbReference type="SUPFAM" id="SSF53448">
    <property type="entry name" value="Nucleotide-diphospho-sugar transferases"/>
    <property type="match status" value="1"/>
</dbReference>
<evidence type="ECO:0000256" key="3">
    <source>
        <dbReference type="ARBA" id="ARBA00022679"/>
    </source>
</evidence>
<evidence type="ECO:0008006" key="12">
    <source>
        <dbReference type="Google" id="ProtNLM"/>
    </source>
</evidence>
<evidence type="ECO:0000256" key="7">
    <source>
        <dbReference type="ARBA" id="ARBA00023316"/>
    </source>
</evidence>
<keyword evidence="3" id="KW-0808">Transferase</keyword>
<feature type="transmembrane region" description="Helical" evidence="8">
    <location>
        <begin position="306"/>
        <end position="324"/>
    </location>
</feature>
<dbReference type="InterPro" id="IPR005150">
    <property type="entry name" value="Cellulose_synth"/>
</dbReference>
<dbReference type="GO" id="GO:0016760">
    <property type="term" value="F:cellulose synthase (UDP-forming) activity"/>
    <property type="evidence" value="ECO:0007669"/>
    <property type="project" value="InterPro"/>
</dbReference>
<keyword evidence="7" id="KW-0961">Cell wall biogenesis/degradation</keyword>
<comment type="subcellular location">
    <subcellularLocation>
        <location evidence="1">Endomembrane system</location>
        <topology evidence="1">Multi-pass membrane protein</topology>
    </subcellularLocation>
</comment>
<evidence type="ECO:0000256" key="4">
    <source>
        <dbReference type="ARBA" id="ARBA00022692"/>
    </source>
</evidence>
<evidence type="ECO:0000313" key="11">
    <source>
        <dbReference type="Proteomes" id="UP001187192"/>
    </source>
</evidence>
<keyword evidence="2" id="KW-0328">Glycosyltransferase</keyword>
<feature type="transmembrane region" description="Helical" evidence="8">
    <location>
        <begin position="429"/>
        <end position="447"/>
    </location>
</feature>
<comment type="caution">
    <text evidence="10">The sequence shown here is derived from an EMBL/GenBank/DDBJ whole genome shotgun (WGS) entry which is preliminary data.</text>
</comment>
<dbReference type="Proteomes" id="UP001187192">
    <property type="component" value="Unassembled WGS sequence"/>
</dbReference>
<feature type="chain" id="PRO_5041684934" description="Cellulose synthase-like protein G2" evidence="9">
    <location>
        <begin position="26"/>
        <end position="485"/>
    </location>
</feature>
<dbReference type="PANTHER" id="PTHR13301">
    <property type="entry name" value="X-BOX TRANSCRIPTION FACTOR-RELATED"/>
    <property type="match status" value="1"/>
</dbReference>
<keyword evidence="5 8" id="KW-1133">Transmembrane helix</keyword>
<dbReference type="GO" id="GO:0016020">
    <property type="term" value="C:membrane"/>
    <property type="evidence" value="ECO:0007669"/>
    <property type="project" value="InterPro"/>
</dbReference>
<gene>
    <name evidence="10" type="ORF">TIFTF001_022617</name>
</gene>
<evidence type="ECO:0000256" key="8">
    <source>
        <dbReference type="SAM" id="Phobius"/>
    </source>
</evidence>
<evidence type="ECO:0000256" key="9">
    <source>
        <dbReference type="SAM" id="SignalP"/>
    </source>
</evidence>
<dbReference type="GO" id="GO:0071555">
    <property type="term" value="P:cell wall organization"/>
    <property type="evidence" value="ECO:0007669"/>
    <property type="project" value="UniProtKB-KW"/>
</dbReference>
<feature type="signal peptide" evidence="9">
    <location>
        <begin position="1"/>
        <end position="25"/>
    </location>
</feature>
<feature type="transmembrane region" description="Helical" evidence="8">
    <location>
        <begin position="459"/>
        <end position="482"/>
    </location>
</feature>
<sequence>MTENICFTLMMFWLLLLLLQLRVSGVMSNSPYILSLDCDMYCSDPTSVRQAICFHLDPKTSSSLAFVQFPQRFHNIAKNDIYESGLRSAFSFMWPGIDGLVGPFLSGTGFVIKRIALYGNFVQEDADPMELKKYFGPSNEFIKSLSQHTKSNILINGKDSSNELLLQEAEFLASCTYGDQTKWGEEVGFLHYSVVEDFLTGFVLQSKGWKSVYVNLSKPQFLGSGVTNLNDLLTQGTRWSTGLVEVGISKFCPFFYGPSKMSFLEKMCYANLSIFPLYCLPLWCFATIPQLCLLKGIPLYPEVSNLFFISFVLLFISSIAQHSYEILITGGSLRLLIYEQRIWMMKSITSHLYGTLDALMKRIGVREASFLPTNKAEGDERVKLYENGVYDFRTSTMFLVPLVALVILNMSSLLMGFARAILVGDLDKMFVQVFISLYILAINYPIIEGMVIRKDKGRIPTSVTISSSILSMIVLLSVKYGLLMH</sequence>
<dbReference type="Pfam" id="PF03552">
    <property type="entry name" value="Cellulose_synt"/>
    <property type="match status" value="2"/>
</dbReference>
<organism evidence="10 11">
    <name type="scientific">Ficus carica</name>
    <name type="common">Common fig</name>
    <dbReference type="NCBI Taxonomy" id="3494"/>
    <lineage>
        <taxon>Eukaryota</taxon>
        <taxon>Viridiplantae</taxon>
        <taxon>Streptophyta</taxon>
        <taxon>Embryophyta</taxon>
        <taxon>Tracheophyta</taxon>
        <taxon>Spermatophyta</taxon>
        <taxon>Magnoliopsida</taxon>
        <taxon>eudicotyledons</taxon>
        <taxon>Gunneridae</taxon>
        <taxon>Pentapetalae</taxon>
        <taxon>rosids</taxon>
        <taxon>fabids</taxon>
        <taxon>Rosales</taxon>
        <taxon>Moraceae</taxon>
        <taxon>Ficeae</taxon>
        <taxon>Ficus</taxon>
    </lineage>
</organism>
<evidence type="ECO:0000256" key="5">
    <source>
        <dbReference type="ARBA" id="ARBA00022989"/>
    </source>
</evidence>
<evidence type="ECO:0000256" key="1">
    <source>
        <dbReference type="ARBA" id="ARBA00004127"/>
    </source>
</evidence>
<proteinExistence type="predicted"/>
<keyword evidence="4 8" id="KW-0812">Transmembrane</keyword>
<accession>A0AA88AM94</accession>
<keyword evidence="9" id="KW-0732">Signal</keyword>
<dbReference type="EMBL" id="BTGU01000046">
    <property type="protein sequence ID" value="GMN53482.1"/>
    <property type="molecule type" value="Genomic_DNA"/>
</dbReference>
<dbReference type="AlphaFoldDB" id="A0AA88AM94"/>
<dbReference type="GO" id="GO:0030244">
    <property type="term" value="P:cellulose biosynthetic process"/>
    <property type="evidence" value="ECO:0007669"/>
    <property type="project" value="InterPro"/>
</dbReference>
<protein>
    <recommendedName>
        <fullName evidence="12">Cellulose synthase-like protein G2</fullName>
    </recommendedName>
</protein>
<keyword evidence="6 8" id="KW-0472">Membrane</keyword>
<evidence type="ECO:0000313" key="10">
    <source>
        <dbReference type="EMBL" id="GMN53482.1"/>
    </source>
</evidence>
<dbReference type="Gene3D" id="3.90.550.10">
    <property type="entry name" value="Spore Coat Polysaccharide Biosynthesis Protein SpsA, Chain A"/>
    <property type="match status" value="1"/>
</dbReference>